<dbReference type="Pfam" id="PF18962">
    <property type="entry name" value="Por_Secre_tail"/>
    <property type="match status" value="1"/>
</dbReference>
<reference evidence="3 4" key="1">
    <citation type="submission" date="2014-11" db="EMBL/GenBank/DDBJ databases">
        <authorList>
            <person name="Park G.-S."/>
            <person name="Hong S.-J."/>
            <person name="Jung B.K."/>
            <person name="Khan A.R."/>
            <person name="Kwak Y."/>
            <person name="Shin J.-H."/>
        </authorList>
    </citation>
    <scope>NUCLEOTIDE SEQUENCE [LARGE SCALE GENOMIC DNA]</scope>
    <source>
        <strain evidence="3 4">DSM 27622</strain>
    </source>
</reference>
<dbReference type="AlphaFoldDB" id="A0A0G3M6R4"/>
<sequence>MLIFYYFILCVLINYLSLVGKKTATMKLRITLISICASFLMNAQVLNTNGLGSDDLPGTTFKLNIDAFKRSIDANRKSPKKISGQSIVLTLIDGTQKEFILSENNLVSKRLDNIITFDGYSKDRQDKIKLTLVGDEISAMVKSSQGYYIIEPYKTKKGEYRIYNSFEMFGEKFQCGTDENEFKESLDAIAKGLNVQRSVSGFPYGSSLKTFRMAVATTGEFTTALGNQDAALGELVAMLNLINQIYESELSISFNLIDKTTNKTLIFTDGTTDPFTIDPSFASAANSQTGFNTMDSNGTLPYADYDIGHTFHIMPGTNGSAQGQAGPRPCTSTLKARAWSQWTLSMPKSLAANLIVHEMGHQFGAGHTYNAVGGTPSSPTFCTSGWNSAAAVEPGSGSTIMAYKNNCTTPNDQTNTGNNGLNYFHAKSIDQVLNTLAVSSTCFTSVAVNNTPPSANAGNTAISIPKNTPFRLKGIGSDAEDTNLSYTWDQVDVATANDKGAFGSTINGAGGYSAVNSTTAPLFRSEQSTTTTERYFPKMKFVLNNQNTPPTNEAEALPLVARTMKMRFTVRDNSVISGGADSDQVVVTVTNQGPLTVTYPNSNVSVNADSNINVTWDVNQTDALKSTVNILLSTDGGETFPYTLAANVPNNGTATVAIPFVPYTDKARIKVTAVINDYAEFFDVSNTNFTINSSCNAFQTIIAENPKSVTAIQGSPQANLNLQPQTSSNDTYSSKTLTFDAANMSPQSWYIYNQTQTAPHLLVSSSSMLSFRFKVTETGAYTLSYPSPNGVSVTIYKGTQTGTANFVTSNAVYSGTGTSFTYYRSFTANLEKGVDYFVTTRNLSNTPAGSSVVLSISGPGNFYNIVNNPVGVNYTYIAINTTTNAIIGTSVTADFTTLPPGTYTVQGISFTGAESALLNKTINELNQNKVCYQLSRNTVNLTITSSLATKEVAKKTIGLVPNPVKDYLQVHSDEKITHYEIYDASGRLMENNTMNNSEINFSRFKTGVYMLKLLNGKTLVHQSKIIKK</sequence>
<dbReference type="Gene3D" id="3.40.390.10">
    <property type="entry name" value="Collagenase (Catalytic Domain)"/>
    <property type="match status" value="1"/>
</dbReference>
<dbReference type="Proteomes" id="UP000035213">
    <property type="component" value="Chromosome"/>
</dbReference>
<dbReference type="InterPro" id="IPR024079">
    <property type="entry name" value="MetalloPept_cat_dom_sf"/>
</dbReference>
<dbReference type="KEGG" id="cgn:OK18_18150"/>
<name>A0A0G3M6R4_CHRGL</name>
<dbReference type="InterPro" id="IPR026444">
    <property type="entry name" value="Secre_tail"/>
</dbReference>
<dbReference type="SUPFAM" id="SSF55486">
    <property type="entry name" value="Metalloproteases ('zincins'), catalytic domain"/>
    <property type="match status" value="1"/>
</dbReference>
<keyword evidence="1" id="KW-0732">Signal</keyword>
<dbReference type="PATRIC" id="fig|1324352.5.peg.3799"/>
<dbReference type="EMBL" id="CP009928">
    <property type="protein sequence ID" value="AKK74270.1"/>
    <property type="molecule type" value="Genomic_DNA"/>
</dbReference>
<accession>A0A0G3M6R4</accession>
<dbReference type="NCBIfam" id="TIGR04183">
    <property type="entry name" value="Por_Secre_tail"/>
    <property type="match status" value="1"/>
</dbReference>
<dbReference type="OrthoDB" id="9792152at2"/>
<evidence type="ECO:0000313" key="3">
    <source>
        <dbReference type="EMBL" id="AKK74270.1"/>
    </source>
</evidence>
<dbReference type="Pfam" id="PF13583">
    <property type="entry name" value="Reprolysin_4"/>
    <property type="match status" value="1"/>
</dbReference>
<evidence type="ECO:0000313" key="4">
    <source>
        <dbReference type="Proteomes" id="UP000035213"/>
    </source>
</evidence>
<organism evidence="3 4">
    <name type="scientific">Chryseobacterium gallinarum</name>
    <dbReference type="NCBI Taxonomy" id="1324352"/>
    <lineage>
        <taxon>Bacteria</taxon>
        <taxon>Pseudomonadati</taxon>
        <taxon>Bacteroidota</taxon>
        <taxon>Flavobacteriia</taxon>
        <taxon>Flavobacteriales</taxon>
        <taxon>Weeksellaceae</taxon>
        <taxon>Chryseobacterium group</taxon>
        <taxon>Chryseobacterium</taxon>
    </lineage>
</organism>
<feature type="domain" description="Secretion system C-terminal sorting" evidence="2">
    <location>
        <begin position="961"/>
        <end position="1026"/>
    </location>
</feature>
<dbReference type="STRING" id="1324352.OK18_18150"/>
<proteinExistence type="predicted"/>
<dbReference type="GO" id="GO:0008237">
    <property type="term" value="F:metallopeptidase activity"/>
    <property type="evidence" value="ECO:0007669"/>
    <property type="project" value="InterPro"/>
</dbReference>
<evidence type="ECO:0000259" key="2">
    <source>
        <dbReference type="Pfam" id="PF18962"/>
    </source>
</evidence>
<evidence type="ECO:0000256" key="1">
    <source>
        <dbReference type="ARBA" id="ARBA00022729"/>
    </source>
</evidence>
<gene>
    <name evidence="3" type="ORF">OK18_18150</name>
</gene>
<protein>
    <recommendedName>
        <fullName evidence="2">Secretion system C-terminal sorting domain-containing protein</fullName>
    </recommendedName>
</protein>